<reference evidence="2 3" key="1">
    <citation type="journal article" date="2016" name="Mol. Biol. Evol.">
        <title>Comparative Genomics of Early-Diverging Mushroom-Forming Fungi Provides Insights into the Origins of Lignocellulose Decay Capabilities.</title>
        <authorList>
            <person name="Nagy L.G."/>
            <person name="Riley R."/>
            <person name="Tritt A."/>
            <person name="Adam C."/>
            <person name="Daum C."/>
            <person name="Floudas D."/>
            <person name="Sun H."/>
            <person name="Yadav J.S."/>
            <person name="Pangilinan J."/>
            <person name="Larsson K.H."/>
            <person name="Matsuura K."/>
            <person name="Barry K."/>
            <person name="Labutti K."/>
            <person name="Kuo R."/>
            <person name="Ohm R.A."/>
            <person name="Bhattacharya S.S."/>
            <person name="Shirouzu T."/>
            <person name="Yoshinaga Y."/>
            <person name="Martin F.M."/>
            <person name="Grigoriev I.V."/>
            <person name="Hibbett D.S."/>
        </authorList>
    </citation>
    <scope>NUCLEOTIDE SEQUENCE [LARGE SCALE GENOMIC DNA]</scope>
    <source>
        <strain evidence="2 3">HHB9708</strain>
    </source>
</reference>
<dbReference type="EMBL" id="KV419414">
    <property type="protein sequence ID" value="KZS91540.1"/>
    <property type="molecule type" value="Genomic_DNA"/>
</dbReference>
<dbReference type="AlphaFoldDB" id="A0A164SJ86"/>
<dbReference type="Proteomes" id="UP000076722">
    <property type="component" value="Unassembled WGS sequence"/>
</dbReference>
<proteinExistence type="predicted"/>
<name>A0A164SJ86_9AGAM</name>
<gene>
    <name evidence="2" type="ORF">SISNIDRAFT_516053</name>
</gene>
<feature type="region of interest" description="Disordered" evidence="1">
    <location>
        <begin position="481"/>
        <end position="524"/>
    </location>
</feature>
<sequence length="524" mass="59218">MAKGRGRKKSEEREIEEVREYSGVKRRKDMRSEEVGRHIAKEKEIRVRNAGAELVWAEGTGKKITPKFEERERGSRRDGSTATMAYVWRTAGDLYKAMGRQGILGEEVGADDEELGRHLSVITVLKRQSWVPKPMLMRWMKTYFTKFASNFFEDSEKATRMLVENGVVVSGALIRSFLLNDRKPVPGRRRNHARAHLDLFVGSEKYKETVKWLCSAENGWKRTRKEDNTGQRGVQARIRYLKGGYVGRVTRLVKVTKENKSRCWRMDVVGCGSFMTTQAALRFEECCGDKEHGCRPVMWVLMPPVERITDQSLELMGEIRENLIERVGGAQAMAGGNGKWMDVGAKRIGGGITWSTGAEAVDGVKPEEYRWLNGEVLRPLKSTQKYNKLVERVMREQNIYFRKGGVTGVITGMVKQEGTNDKGRCGGSTDERGWYWDRESEMGGGKSGGVRFERKTSAPGADDGERLGMRMQLERVEETIARSVGKRKSRSGNLRAAEQRGRPDFRRASVGTPSRKKCLKIAGG</sequence>
<feature type="compositionally biased region" description="Basic and acidic residues" evidence="1">
    <location>
        <begin position="497"/>
        <end position="507"/>
    </location>
</feature>
<organism evidence="2 3">
    <name type="scientific">Sistotremastrum niveocremeum HHB9708</name>
    <dbReference type="NCBI Taxonomy" id="1314777"/>
    <lineage>
        <taxon>Eukaryota</taxon>
        <taxon>Fungi</taxon>
        <taxon>Dikarya</taxon>
        <taxon>Basidiomycota</taxon>
        <taxon>Agaricomycotina</taxon>
        <taxon>Agaricomycetes</taxon>
        <taxon>Sistotremastrales</taxon>
        <taxon>Sistotremastraceae</taxon>
        <taxon>Sertulicium</taxon>
        <taxon>Sertulicium niveocremeum</taxon>
    </lineage>
</organism>
<keyword evidence="3" id="KW-1185">Reference proteome</keyword>
<evidence type="ECO:0000313" key="3">
    <source>
        <dbReference type="Proteomes" id="UP000076722"/>
    </source>
</evidence>
<evidence type="ECO:0000256" key="1">
    <source>
        <dbReference type="SAM" id="MobiDB-lite"/>
    </source>
</evidence>
<feature type="region of interest" description="Disordered" evidence="1">
    <location>
        <begin position="419"/>
        <end position="465"/>
    </location>
</feature>
<evidence type="ECO:0000313" key="2">
    <source>
        <dbReference type="EMBL" id="KZS91540.1"/>
    </source>
</evidence>
<accession>A0A164SJ86</accession>
<feature type="compositionally biased region" description="Basic and acidic residues" evidence="1">
    <location>
        <begin position="419"/>
        <end position="441"/>
    </location>
</feature>
<protein>
    <submittedName>
        <fullName evidence="2">Uncharacterized protein</fullName>
    </submittedName>
</protein>
<feature type="compositionally biased region" description="Basic residues" evidence="1">
    <location>
        <begin position="514"/>
        <end position="524"/>
    </location>
</feature>